<dbReference type="InterPro" id="IPR039420">
    <property type="entry name" value="WalR-like"/>
</dbReference>
<dbReference type="InterPro" id="IPR001789">
    <property type="entry name" value="Sig_transdc_resp-reg_receiver"/>
</dbReference>
<evidence type="ECO:0000256" key="1">
    <source>
        <dbReference type="ARBA" id="ARBA00022553"/>
    </source>
</evidence>
<dbReference type="Proteomes" id="UP000005824">
    <property type="component" value="Unassembled WGS sequence"/>
</dbReference>
<keyword evidence="2" id="KW-0902">Two-component regulatory system</keyword>
<dbReference type="SUPFAM" id="SSF52172">
    <property type="entry name" value="CheY-like"/>
    <property type="match status" value="1"/>
</dbReference>
<dbReference type="InterPro" id="IPR011006">
    <property type="entry name" value="CheY-like_superfamily"/>
</dbReference>
<evidence type="ECO:0000313" key="9">
    <source>
        <dbReference type="Proteomes" id="UP000005824"/>
    </source>
</evidence>
<dbReference type="PROSITE" id="PS50110">
    <property type="entry name" value="RESPONSE_REGULATORY"/>
    <property type="match status" value="1"/>
</dbReference>
<dbReference type="SMART" id="SM00448">
    <property type="entry name" value="REC"/>
    <property type="match status" value="1"/>
</dbReference>
<dbReference type="GO" id="GO:0005829">
    <property type="term" value="C:cytosol"/>
    <property type="evidence" value="ECO:0007669"/>
    <property type="project" value="TreeGrafter"/>
</dbReference>
<dbReference type="RefSeq" id="WP_006982302.1">
    <property type="nucleotide sequence ID" value="NZ_ABVL01000019.1"/>
</dbReference>
<dbReference type="InParanoid" id="B4D7U1"/>
<dbReference type="Pfam" id="PF00072">
    <property type="entry name" value="Response_reg"/>
    <property type="match status" value="1"/>
</dbReference>
<dbReference type="GO" id="GO:0000156">
    <property type="term" value="F:phosphorelay response regulator activity"/>
    <property type="evidence" value="ECO:0007669"/>
    <property type="project" value="TreeGrafter"/>
</dbReference>
<feature type="domain" description="Response regulatory" evidence="7">
    <location>
        <begin position="18"/>
        <end position="135"/>
    </location>
</feature>
<dbReference type="PANTHER" id="PTHR48111:SF1">
    <property type="entry name" value="TWO-COMPONENT RESPONSE REGULATOR ORR33"/>
    <property type="match status" value="1"/>
</dbReference>
<protein>
    <submittedName>
        <fullName evidence="8">Response regulator receiver protein</fullName>
    </submittedName>
</protein>
<keyword evidence="5" id="KW-0804">Transcription</keyword>
<evidence type="ECO:0000256" key="3">
    <source>
        <dbReference type="ARBA" id="ARBA00023015"/>
    </source>
</evidence>
<reference evidence="8 9" key="1">
    <citation type="journal article" date="2011" name="J. Bacteriol.">
        <title>Genome sequence of Chthoniobacter flavus Ellin428, an aerobic heterotrophic soil bacterium.</title>
        <authorList>
            <person name="Kant R."/>
            <person name="van Passel M.W."/>
            <person name="Palva A."/>
            <person name="Lucas S."/>
            <person name="Lapidus A."/>
            <person name="Glavina Del Rio T."/>
            <person name="Dalin E."/>
            <person name="Tice H."/>
            <person name="Bruce D."/>
            <person name="Goodwin L."/>
            <person name="Pitluck S."/>
            <person name="Larimer F.W."/>
            <person name="Land M.L."/>
            <person name="Hauser L."/>
            <person name="Sangwan P."/>
            <person name="de Vos W.M."/>
            <person name="Janssen P.H."/>
            <person name="Smidt H."/>
        </authorList>
    </citation>
    <scope>NUCLEOTIDE SEQUENCE [LARGE SCALE GENOMIC DNA]</scope>
    <source>
        <strain evidence="8 9">Ellin428</strain>
    </source>
</reference>
<dbReference type="STRING" id="497964.CfE428DRAFT_4981"/>
<name>B4D7U1_9BACT</name>
<dbReference type="Gene3D" id="3.40.50.2300">
    <property type="match status" value="1"/>
</dbReference>
<dbReference type="GO" id="GO:0000976">
    <property type="term" value="F:transcription cis-regulatory region binding"/>
    <property type="evidence" value="ECO:0007669"/>
    <property type="project" value="TreeGrafter"/>
</dbReference>
<dbReference type="PANTHER" id="PTHR48111">
    <property type="entry name" value="REGULATOR OF RPOS"/>
    <property type="match status" value="1"/>
</dbReference>
<evidence type="ECO:0000256" key="5">
    <source>
        <dbReference type="ARBA" id="ARBA00023163"/>
    </source>
</evidence>
<evidence type="ECO:0000313" key="8">
    <source>
        <dbReference type="EMBL" id="EDY17464.1"/>
    </source>
</evidence>
<evidence type="ECO:0000259" key="7">
    <source>
        <dbReference type="PROSITE" id="PS50110"/>
    </source>
</evidence>
<sequence>MTERPRIEFIRDREDTVIILLVDDELIEAELFRGLLEAEEDLEFHYCQRVEDAVTQANQIQPTVIMQDLSMPGDHGLTMISRFRANPLTKETPVVVFSGQEDSRTKSIAFSLGANDYIVKSVDRVELLARVRYHSRAYWSQRHRDEATRALRESERQLWDSNASLLEANRKLTEALAEVKQLTGLLPMCACCRRVRDEKNYWSEFSSYIAKHTDLRLTHGLCEECMTTQAAKMGMSPKQVEELTKRLRKNRRVQE</sequence>
<dbReference type="EMBL" id="ABVL01000019">
    <property type="protein sequence ID" value="EDY17464.1"/>
    <property type="molecule type" value="Genomic_DNA"/>
</dbReference>
<keyword evidence="3" id="KW-0805">Transcription regulation</keyword>
<dbReference type="eggNOG" id="COG4191">
    <property type="taxonomic scope" value="Bacteria"/>
</dbReference>
<evidence type="ECO:0000256" key="2">
    <source>
        <dbReference type="ARBA" id="ARBA00023012"/>
    </source>
</evidence>
<proteinExistence type="predicted"/>
<accession>B4D7U1</accession>
<feature type="modified residue" description="4-aspartylphosphate" evidence="6">
    <location>
        <position position="68"/>
    </location>
</feature>
<gene>
    <name evidence="8" type="ORF">CfE428DRAFT_4981</name>
</gene>
<evidence type="ECO:0000256" key="6">
    <source>
        <dbReference type="PROSITE-ProRule" id="PRU00169"/>
    </source>
</evidence>
<organism evidence="8 9">
    <name type="scientific">Chthoniobacter flavus Ellin428</name>
    <dbReference type="NCBI Taxonomy" id="497964"/>
    <lineage>
        <taxon>Bacteria</taxon>
        <taxon>Pseudomonadati</taxon>
        <taxon>Verrucomicrobiota</taxon>
        <taxon>Spartobacteria</taxon>
        <taxon>Chthoniobacterales</taxon>
        <taxon>Chthoniobacteraceae</taxon>
        <taxon>Chthoniobacter</taxon>
    </lineage>
</organism>
<dbReference type="GO" id="GO:0032993">
    <property type="term" value="C:protein-DNA complex"/>
    <property type="evidence" value="ECO:0007669"/>
    <property type="project" value="TreeGrafter"/>
</dbReference>
<comment type="caution">
    <text evidence="8">The sequence shown here is derived from an EMBL/GenBank/DDBJ whole genome shotgun (WGS) entry which is preliminary data.</text>
</comment>
<dbReference type="GO" id="GO:0006355">
    <property type="term" value="P:regulation of DNA-templated transcription"/>
    <property type="evidence" value="ECO:0007669"/>
    <property type="project" value="TreeGrafter"/>
</dbReference>
<keyword evidence="9" id="KW-1185">Reference proteome</keyword>
<dbReference type="AlphaFoldDB" id="B4D7U1"/>
<dbReference type="eggNOG" id="COG3706">
    <property type="taxonomic scope" value="Bacteria"/>
</dbReference>
<keyword evidence="4" id="KW-0238">DNA-binding</keyword>
<keyword evidence="1 6" id="KW-0597">Phosphoprotein</keyword>
<evidence type="ECO:0000256" key="4">
    <source>
        <dbReference type="ARBA" id="ARBA00023125"/>
    </source>
</evidence>